<accession>A0ABT8YTJ2</accession>
<protein>
    <submittedName>
        <fullName evidence="1">Uncharacterized protein</fullName>
    </submittedName>
</protein>
<keyword evidence="2" id="KW-1185">Reference proteome</keyword>
<reference evidence="1" key="1">
    <citation type="journal article" date="2015" name="Int. J. Syst. Evol. Microbiol.">
        <title>Rhizobium alvei sp. nov., isolated from a freshwater river.</title>
        <authorList>
            <person name="Sheu S.Y."/>
            <person name="Huang H.W."/>
            <person name="Young C.C."/>
            <person name="Chen W.M."/>
        </authorList>
    </citation>
    <scope>NUCLEOTIDE SEQUENCE</scope>
    <source>
        <strain evidence="1">TNR-22</strain>
    </source>
</reference>
<dbReference type="Proteomes" id="UP001174932">
    <property type="component" value="Unassembled WGS sequence"/>
</dbReference>
<reference evidence="1" key="2">
    <citation type="submission" date="2023-07" db="EMBL/GenBank/DDBJ databases">
        <authorList>
            <person name="Shen H."/>
        </authorList>
    </citation>
    <scope>NUCLEOTIDE SEQUENCE</scope>
    <source>
        <strain evidence="1">TNR-22</strain>
    </source>
</reference>
<dbReference type="EMBL" id="JAUOZU010000020">
    <property type="protein sequence ID" value="MDO6966682.1"/>
    <property type="molecule type" value="Genomic_DNA"/>
</dbReference>
<dbReference type="RefSeq" id="WP_304378608.1">
    <property type="nucleotide sequence ID" value="NZ_JAUOZU010000020.1"/>
</dbReference>
<proteinExistence type="predicted"/>
<name>A0ABT8YTJ2_9HYPH</name>
<organism evidence="1 2">
    <name type="scientific">Rhizobium alvei</name>
    <dbReference type="NCBI Taxonomy" id="1132659"/>
    <lineage>
        <taxon>Bacteria</taxon>
        <taxon>Pseudomonadati</taxon>
        <taxon>Pseudomonadota</taxon>
        <taxon>Alphaproteobacteria</taxon>
        <taxon>Hyphomicrobiales</taxon>
        <taxon>Rhizobiaceae</taxon>
        <taxon>Rhizobium/Agrobacterium group</taxon>
        <taxon>Rhizobium</taxon>
    </lineage>
</organism>
<evidence type="ECO:0000313" key="2">
    <source>
        <dbReference type="Proteomes" id="UP001174932"/>
    </source>
</evidence>
<gene>
    <name evidence="1" type="ORF">Q4481_22235</name>
</gene>
<sequence length="45" mass="4925">MGIRHSGTRQRRSTQAHILAGFAVTLIRIGFTDAYLGPRNAVKAD</sequence>
<comment type="caution">
    <text evidence="1">The sequence shown here is derived from an EMBL/GenBank/DDBJ whole genome shotgun (WGS) entry which is preliminary data.</text>
</comment>
<evidence type="ECO:0000313" key="1">
    <source>
        <dbReference type="EMBL" id="MDO6966682.1"/>
    </source>
</evidence>